<evidence type="ECO:0000256" key="3">
    <source>
        <dbReference type="RuleBase" id="RU003560"/>
    </source>
</evidence>
<dbReference type="SUPFAM" id="SSF53383">
    <property type="entry name" value="PLP-dependent transferases"/>
    <property type="match status" value="1"/>
</dbReference>
<comment type="cofactor">
    <cofactor evidence="1">
        <name>pyridoxal 5'-phosphate</name>
        <dbReference type="ChEBI" id="CHEBI:597326"/>
    </cofactor>
</comment>
<keyword evidence="2 3" id="KW-0663">Pyridoxal phosphate</keyword>
<dbReference type="GO" id="GO:0008483">
    <property type="term" value="F:transaminase activity"/>
    <property type="evidence" value="ECO:0007669"/>
    <property type="project" value="InterPro"/>
</dbReference>
<accession>A0AAN7GZF9</accession>
<dbReference type="PANTHER" id="PTHR43713:SF3">
    <property type="entry name" value="GLUTAMATE-1-SEMIALDEHYDE 2,1-AMINOMUTASE 1, CHLOROPLASTIC-RELATED"/>
    <property type="match status" value="1"/>
</dbReference>
<keyword evidence="5" id="KW-1185">Reference proteome</keyword>
<dbReference type="Gene3D" id="3.40.640.10">
    <property type="entry name" value="Type I PLP-dependent aspartate aminotransferase-like (Major domain)"/>
    <property type="match status" value="1"/>
</dbReference>
<dbReference type="Gene3D" id="3.90.1150.10">
    <property type="entry name" value="Aspartate Aminotransferase, domain 1"/>
    <property type="match status" value="1"/>
</dbReference>
<organism evidence="4 5">
    <name type="scientific">Podospora fimiseda</name>
    <dbReference type="NCBI Taxonomy" id="252190"/>
    <lineage>
        <taxon>Eukaryota</taxon>
        <taxon>Fungi</taxon>
        <taxon>Dikarya</taxon>
        <taxon>Ascomycota</taxon>
        <taxon>Pezizomycotina</taxon>
        <taxon>Sordariomycetes</taxon>
        <taxon>Sordariomycetidae</taxon>
        <taxon>Sordariales</taxon>
        <taxon>Podosporaceae</taxon>
        <taxon>Podospora</taxon>
    </lineage>
</organism>
<evidence type="ECO:0000256" key="1">
    <source>
        <dbReference type="ARBA" id="ARBA00001933"/>
    </source>
</evidence>
<reference evidence="4" key="2">
    <citation type="submission" date="2023-05" db="EMBL/GenBank/DDBJ databases">
        <authorList>
            <consortium name="Lawrence Berkeley National Laboratory"/>
            <person name="Steindorff A."/>
            <person name="Hensen N."/>
            <person name="Bonometti L."/>
            <person name="Westerberg I."/>
            <person name="Brannstrom I.O."/>
            <person name="Guillou S."/>
            <person name="Cros-Aarteil S."/>
            <person name="Calhoun S."/>
            <person name="Haridas S."/>
            <person name="Kuo A."/>
            <person name="Mondo S."/>
            <person name="Pangilinan J."/>
            <person name="Riley R."/>
            <person name="Labutti K."/>
            <person name="Andreopoulos B."/>
            <person name="Lipzen A."/>
            <person name="Chen C."/>
            <person name="Yanf M."/>
            <person name="Daum C."/>
            <person name="Ng V."/>
            <person name="Clum A."/>
            <person name="Ohm R."/>
            <person name="Martin F."/>
            <person name="Silar P."/>
            <person name="Natvig D."/>
            <person name="Lalanne C."/>
            <person name="Gautier V."/>
            <person name="Ament-Velasquez S.L."/>
            <person name="Kruys A."/>
            <person name="Hutchinson M.I."/>
            <person name="Powell A.J."/>
            <person name="Barry K."/>
            <person name="Miller A.N."/>
            <person name="Grigoriev I.V."/>
            <person name="Debuchy R."/>
            <person name="Gladieux P."/>
            <person name="Thoren M.H."/>
            <person name="Johannesson H."/>
        </authorList>
    </citation>
    <scope>NUCLEOTIDE SEQUENCE</scope>
    <source>
        <strain evidence="4">CBS 990.96</strain>
    </source>
</reference>
<dbReference type="EMBL" id="MU865361">
    <property type="protein sequence ID" value="KAK4225695.1"/>
    <property type="molecule type" value="Genomic_DNA"/>
</dbReference>
<evidence type="ECO:0000256" key="2">
    <source>
        <dbReference type="ARBA" id="ARBA00022898"/>
    </source>
</evidence>
<dbReference type="InterPro" id="IPR015424">
    <property type="entry name" value="PyrdxlP-dep_Trfase"/>
</dbReference>
<dbReference type="GO" id="GO:0030170">
    <property type="term" value="F:pyridoxal phosphate binding"/>
    <property type="evidence" value="ECO:0007669"/>
    <property type="project" value="InterPro"/>
</dbReference>
<protein>
    <submittedName>
        <fullName evidence="4">Pyridoxal phosphate-dependent transferase</fullName>
    </submittedName>
</protein>
<dbReference type="PANTHER" id="PTHR43713">
    <property type="entry name" value="GLUTAMATE-1-SEMIALDEHYDE 2,1-AMINOMUTASE"/>
    <property type="match status" value="1"/>
</dbReference>
<dbReference type="InterPro" id="IPR015421">
    <property type="entry name" value="PyrdxlP-dep_Trfase_major"/>
</dbReference>
<evidence type="ECO:0000313" key="5">
    <source>
        <dbReference type="Proteomes" id="UP001301958"/>
    </source>
</evidence>
<evidence type="ECO:0000313" key="4">
    <source>
        <dbReference type="EMBL" id="KAK4225695.1"/>
    </source>
</evidence>
<dbReference type="InterPro" id="IPR005814">
    <property type="entry name" value="Aminotrans_3"/>
</dbReference>
<dbReference type="AlphaFoldDB" id="A0AAN7GZF9"/>
<dbReference type="InterPro" id="IPR015422">
    <property type="entry name" value="PyrdxlP-dep_Trfase_small"/>
</dbReference>
<comment type="similarity">
    <text evidence="3">Belongs to the class-III pyridoxal-phosphate-dependent aminotransferase family.</text>
</comment>
<keyword evidence="4" id="KW-0808">Transferase</keyword>
<proteinExistence type="inferred from homology"/>
<comment type="caution">
    <text evidence="4">The sequence shown here is derived from an EMBL/GenBank/DDBJ whole genome shotgun (WGS) entry which is preliminary data.</text>
</comment>
<dbReference type="Pfam" id="PF00202">
    <property type="entry name" value="Aminotran_3"/>
    <property type="match status" value="1"/>
</dbReference>
<name>A0AAN7GZF9_9PEZI</name>
<gene>
    <name evidence="4" type="ORF">QBC38DRAFT_394899</name>
</gene>
<reference evidence="4" key="1">
    <citation type="journal article" date="2023" name="Mol. Phylogenet. Evol.">
        <title>Genome-scale phylogeny and comparative genomics of the fungal order Sordariales.</title>
        <authorList>
            <person name="Hensen N."/>
            <person name="Bonometti L."/>
            <person name="Westerberg I."/>
            <person name="Brannstrom I.O."/>
            <person name="Guillou S."/>
            <person name="Cros-Aarteil S."/>
            <person name="Calhoun S."/>
            <person name="Haridas S."/>
            <person name="Kuo A."/>
            <person name="Mondo S."/>
            <person name="Pangilinan J."/>
            <person name="Riley R."/>
            <person name="LaButti K."/>
            <person name="Andreopoulos B."/>
            <person name="Lipzen A."/>
            <person name="Chen C."/>
            <person name="Yan M."/>
            <person name="Daum C."/>
            <person name="Ng V."/>
            <person name="Clum A."/>
            <person name="Steindorff A."/>
            <person name="Ohm R.A."/>
            <person name="Martin F."/>
            <person name="Silar P."/>
            <person name="Natvig D.O."/>
            <person name="Lalanne C."/>
            <person name="Gautier V."/>
            <person name="Ament-Velasquez S.L."/>
            <person name="Kruys A."/>
            <person name="Hutchinson M.I."/>
            <person name="Powell A.J."/>
            <person name="Barry K."/>
            <person name="Miller A.N."/>
            <person name="Grigoriev I.V."/>
            <person name="Debuchy R."/>
            <person name="Gladieux P."/>
            <person name="Hiltunen Thoren M."/>
            <person name="Johannesson H."/>
        </authorList>
    </citation>
    <scope>NUCLEOTIDE SEQUENCE</scope>
    <source>
        <strain evidence="4">CBS 990.96</strain>
    </source>
</reference>
<sequence length="435" mass="47600">MTSPTPNSPSEPLTSALQAALTRFTLQNPNSHTQHILALSCLPGGNTRTILHTNPFPITISSSLSNNTLLDLDNHTYLDLTADLSAGLYGHSNPIIHQSIISTLSETGLSLGSTTIHEQKFAELLCKRFVLERVRMCNSGTEANLYALAAARRFTGRRKIVVFAGGYHGGVLSFGDAEKWKEGNVVDKDEFVLVERYNDLEEAKRVISEVGGRGELAGVLVEAMQGAGGCIVGSKEFLEGIQDCVKRFGGLFILDEVMTSRLAPAGLAGEFGLKPDLVTLGKYLGGGLAFGCFGGREEVMRVYDPREEKSLGHSGTFNNNSLVMRVGYEALKRVYTEEVCRGFNELGEKLRERLEEVGKGTRMSVRGMGSLMALGFGEEGTDLRDLFWFEMVEEGYWITRRGMIALILGTTDEELEGFVEAVGRFVEIYRGIMAV</sequence>
<dbReference type="Proteomes" id="UP001301958">
    <property type="component" value="Unassembled WGS sequence"/>
</dbReference>